<dbReference type="PANTHER" id="PTHR11441:SF0">
    <property type="entry name" value="THYMIDINE KINASE, CYTOSOLIC"/>
    <property type="match status" value="1"/>
</dbReference>
<evidence type="ECO:0000256" key="2">
    <source>
        <dbReference type="ARBA" id="ARBA00012118"/>
    </source>
</evidence>
<evidence type="ECO:0000256" key="9">
    <source>
        <dbReference type="ARBA" id="ARBA00022840"/>
    </source>
</evidence>
<dbReference type="PROSITE" id="PS00603">
    <property type="entry name" value="TK_CELLULAR_TYPE"/>
    <property type="match status" value="1"/>
</dbReference>
<sequence length="181" mass="20028">MSVEVVCGPMFSGKSTHIYSIVKRFSSIGLRVLVLKPSNDNRYTNGDEIVTHDNIRCKCYIPGSHLMEVPFNVTNEADVIIVEEAQFFHDLLVFVKSQEHKHVVVVGLDGDFNRKPFGQVLDCIPLADKVTKLTAMCEGCADGTPALFSYRKEEGGGQVLVGGSEMYVALCRKCYLNSSFV</sequence>
<dbReference type="FunFam" id="3.40.50.300:FF:000948">
    <property type="entry name" value="Thymidine kinase"/>
    <property type="match status" value="1"/>
</dbReference>
<dbReference type="GO" id="GO:0004797">
    <property type="term" value="F:thymidine kinase activity"/>
    <property type="evidence" value="ECO:0007669"/>
    <property type="project" value="UniProtKB-EC"/>
</dbReference>
<comment type="catalytic activity">
    <reaction evidence="10">
        <text>thymidine + ATP = dTMP + ADP + H(+)</text>
        <dbReference type="Rhea" id="RHEA:19129"/>
        <dbReference type="ChEBI" id="CHEBI:15378"/>
        <dbReference type="ChEBI" id="CHEBI:17748"/>
        <dbReference type="ChEBI" id="CHEBI:30616"/>
        <dbReference type="ChEBI" id="CHEBI:63528"/>
        <dbReference type="ChEBI" id="CHEBI:456216"/>
        <dbReference type="EC" id="2.7.1.21"/>
    </reaction>
</comment>
<evidence type="ECO:0000256" key="8">
    <source>
        <dbReference type="ARBA" id="ARBA00022833"/>
    </source>
</evidence>
<evidence type="ECO:0000256" key="6">
    <source>
        <dbReference type="ARBA" id="ARBA00022741"/>
    </source>
</evidence>
<evidence type="ECO:0000256" key="5">
    <source>
        <dbReference type="ARBA" id="ARBA00022723"/>
    </source>
</evidence>
<dbReference type="SUPFAM" id="SSF52540">
    <property type="entry name" value="P-loop containing nucleoside triphosphate hydrolases"/>
    <property type="match status" value="1"/>
</dbReference>
<dbReference type="InterPro" id="IPR020633">
    <property type="entry name" value="Thymidine_kinase_CS"/>
</dbReference>
<keyword evidence="8" id="KW-0862">Zinc</keyword>
<dbReference type="GO" id="GO:0046104">
    <property type="term" value="P:thymidine metabolic process"/>
    <property type="evidence" value="ECO:0007669"/>
    <property type="project" value="TreeGrafter"/>
</dbReference>
<evidence type="ECO:0000256" key="7">
    <source>
        <dbReference type="ARBA" id="ARBA00022777"/>
    </source>
</evidence>
<protein>
    <recommendedName>
        <fullName evidence="2">thymidine kinase</fullName>
        <ecNumber evidence="2">2.7.1.21</ecNumber>
    </recommendedName>
</protein>
<dbReference type="InterPro" id="IPR027417">
    <property type="entry name" value="P-loop_NTPase"/>
</dbReference>
<dbReference type="GO" id="GO:0005524">
    <property type="term" value="F:ATP binding"/>
    <property type="evidence" value="ECO:0007669"/>
    <property type="project" value="UniProtKB-KW"/>
</dbReference>
<dbReference type="EC" id="2.7.1.21" evidence="2"/>
<accession>A0A6C0I839</accession>
<evidence type="ECO:0000313" key="11">
    <source>
        <dbReference type="EMBL" id="QHT88273.1"/>
    </source>
</evidence>
<evidence type="ECO:0000256" key="4">
    <source>
        <dbReference type="ARBA" id="ARBA00022679"/>
    </source>
</evidence>
<evidence type="ECO:0000256" key="3">
    <source>
        <dbReference type="ARBA" id="ARBA00022634"/>
    </source>
</evidence>
<keyword evidence="4" id="KW-0808">Transferase</keyword>
<dbReference type="Pfam" id="PF00265">
    <property type="entry name" value="TK"/>
    <property type="match status" value="1"/>
</dbReference>
<keyword evidence="5" id="KW-0479">Metal-binding</keyword>
<evidence type="ECO:0000256" key="10">
    <source>
        <dbReference type="ARBA" id="ARBA00048254"/>
    </source>
</evidence>
<keyword evidence="6" id="KW-0547">Nucleotide-binding</keyword>
<evidence type="ECO:0000256" key="1">
    <source>
        <dbReference type="ARBA" id="ARBA00007587"/>
    </source>
</evidence>
<dbReference type="EMBL" id="MN740114">
    <property type="protein sequence ID" value="QHT88273.1"/>
    <property type="molecule type" value="Genomic_DNA"/>
</dbReference>
<dbReference type="AlphaFoldDB" id="A0A6C0I839"/>
<keyword evidence="3" id="KW-0237">DNA synthesis</keyword>
<dbReference type="SUPFAM" id="SSF57716">
    <property type="entry name" value="Glucocorticoid receptor-like (DNA-binding domain)"/>
    <property type="match status" value="1"/>
</dbReference>
<dbReference type="PANTHER" id="PTHR11441">
    <property type="entry name" value="THYMIDINE KINASE"/>
    <property type="match status" value="1"/>
</dbReference>
<keyword evidence="9" id="KW-0067">ATP-binding</keyword>
<dbReference type="Gene3D" id="3.30.60.20">
    <property type="match status" value="1"/>
</dbReference>
<dbReference type="PIRSF" id="PIRSF035805">
    <property type="entry name" value="TK_cell"/>
    <property type="match status" value="1"/>
</dbReference>
<reference evidence="11" key="1">
    <citation type="journal article" date="2020" name="Nature">
        <title>Giant virus diversity and host interactions through global metagenomics.</title>
        <authorList>
            <person name="Schulz F."/>
            <person name="Roux S."/>
            <person name="Paez-Espino D."/>
            <person name="Jungbluth S."/>
            <person name="Walsh D.A."/>
            <person name="Denef V.J."/>
            <person name="McMahon K.D."/>
            <person name="Konstantinidis K.T."/>
            <person name="Eloe-Fadrosh E.A."/>
            <person name="Kyrpides N.C."/>
            <person name="Woyke T."/>
        </authorList>
    </citation>
    <scope>NUCLEOTIDE SEQUENCE</scope>
    <source>
        <strain evidence="11">GVMAG-M-3300023184-50</strain>
    </source>
</reference>
<dbReference type="InterPro" id="IPR001267">
    <property type="entry name" value="Thymidine_kinase"/>
</dbReference>
<dbReference type="GO" id="GO:0046872">
    <property type="term" value="F:metal ion binding"/>
    <property type="evidence" value="ECO:0007669"/>
    <property type="project" value="UniProtKB-KW"/>
</dbReference>
<organism evidence="11">
    <name type="scientific">viral metagenome</name>
    <dbReference type="NCBI Taxonomy" id="1070528"/>
    <lineage>
        <taxon>unclassified sequences</taxon>
        <taxon>metagenomes</taxon>
        <taxon>organismal metagenomes</taxon>
    </lineage>
</organism>
<keyword evidence="7" id="KW-0418">Kinase</keyword>
<dbReference type="GO" id="GO:0071897">
    <property type="term" value="P:DNA biosynthetic process"/>
    <property type="evidence" value="ECO:0007669"/>
    <property type="project" value="UniProtKB-KW"/>
</dbReference>
<dbReference type="Gene3D" id="3.40.50.300">
    <property type="entry name" value="P-loop containing nucleotide triphosphate hydrolases"/>
    <property type="match status" value="1"/>
</dbReference>
<name>A0A6C0I839_9ZZZZ</name>
<comment type="similarity">
    <text evidence="1">Belongs to the thymidine kinase family.</text>
</comment>
<proteinExistence type="inferred from homology"/>